<dbReference type="EMBL" id="HBUE01225160">
    <property type="protein sequence ID" value="CAG6541680.1"/>
    <property type="molecule type" value="Transcribed_RNA"/>
</dbReference>
<dbReference type="EMBL" id="HBUE01331877">
    <property type="protein sequence ID" value="CAG6593755.1"/>
    <property type="molecule type" value="Transcribed_RNA"/>
</dbReference>
<feature type="region of interest" description="Disordered" evidence="1">
    <location>
        <begin position="20"/>
        <end position="55"/>
    </location>
</feature>
<evidence type="ECO:0000256" key="1">
    <source>
        <dbReference type="SAM" id="MobiDB-lite"/>
    </source>
</evidence>
<accession>A0A8D8HU23</accession>
<feature type="compositionally biased region" description="Polar residues" evidence="1">
    <location>
        <begin position="35"/>
        <end position="55"/>
    </location>
</feature>
<evidence type="ECO:0000313" key="2">
    <source>
        <dbReference type="EMBL" id="CAG6541680.1"/>
    </source>
</evidence>
<protein>
    <submittedName>
        <fullName evidence="2">(northern house mosquito) hypothetical protein</fullName>
    </submittedName>
</protein>
<sequence>MHPFVARTARNYSAHSSTKRCSSSARWMHPRRRNPSTGRSIHPANKQSYRPNSTRARPAYRGLITLPRRTWTTARSPAGAVTPSECKKRPVCFRLWLQDDRLRCKTAQYPTNLLIRCTLNASKDLTVACRRCSYWSWLRCPPSDWLEI</sequence>
<organism evidence="2">
    <name type="scientific">Culex pipiens</name>
    <name type="common">House mosquito</name>
    <dbReference type="NCBI Taxonomy" id="7175"/>
    <lineage>
        <taxon>Eukaryota</taxon>
        <taxon>Metazoa</taxon>
        <taxon>Ecdysozoa</taxon>
        <taxon>Arthropoda</taxon>
        <taxon>Hexapoda</taxon>
        <taxon>Insecta</taxon>
        <taxon>Pterygota</taxon>
        <taxon>Neoptera</taxon>
        <taxon>Endopterygota</taxon>
        <taxon>Diptera</taxon>
        <taxon>Nematocera</taxon>
        <taxon>Culicoidea</taxon>
        <taxon>Culicidae</taxon>
        <taxon>Culicinae</taxon>
        <taxon>Culicini</taxon>
        <taxon>Culex</taxon>
        <taxon>Culex</taxon>
    </lineage>
</organism>
<dbReference type="EMBL" id="HBUE01225161">
    <property type="protein sequence ID" value="CAG6541682.1"/>
    <property type="molecule type" value="Transcribed_RNA"/>
</dbReference>
<name>A0A8D8HU23_CULPI</name>
<reference evidence="2" key="1">
    <citation type="submission" date="2021-05" db="EMBL/GenBank/DDBJ databases">
        <authorList>
            <person name="Alioto T."/>
            <person name="Alioto T."/>
            <person name="Gomez Garrido J."/>
        </authorList>
    </citation>
    <scope>NUCLEOTIDE SEQUENCE</scope>
</reference>
<dbReference type="EMBL" id="HBUE01331876">
    <property type="protein sequence ID" value="CAG6593753.1"/>
    <property type="molecule type" value="Transcribed_RNA"/>
</dbReference>
<dbReference type="AlphaFoldDB" id="A0A8D8HU23"/>
<proteinExistence type="predicted"/>